<evidence type="ECO:0000313" key="3">
    <source>
        <dbReference type="Proteomes" id="UP001623348"/>
    </source>
</evidence>
<dbReference type="CDD" id="cd01650">
    <property type="entry name" value="RT_nLTR_like"/>
    <property type="match status" value="1"/>
</dbReference>
<dbReference type="EMBL" id="BAAFJT010000183">
    <property type="protein sequence ID" value="GAB0207184.1"/>
    <property type="molecule type" value="Genomic_DNA"/>
</dbReference>
<dbReference type="AlphaFoldDB" id="A0ABC9YC20"/>
<name>A0ABC9YC20_GRUJA</name>
<organism evidence="2 3">
    <name type="scientific">Grus japonensis</name>
    <name type="common">Japanese crane</name>
    <name type="synonym">Red-crowned crane</name>
    <dbReference type="NCBI Taxonomy" id="30415"/>
    <lineage>
        <taxon>Eukaryota</taxon>
        <taxon>Metazoa</taxon>
        <taxon>Chordata</taxon>
        <taxon>Craniata</taxon>
        <taxon>Vertebrata</taxon>
        <taxon>Euteleostomi</taxon>
        <taxon>Archelosauria</taxon>
        <taxon>Archosauria</taxon>
        <taxon>Dinosauria</taxon>
        <taxon>Saurischia</taxon>
        <taxon>Theropoda</taxon>
        <taxon>Coelurosauria</taxon>
        <taxon>Aves</taxon>
        <taxon>Neognathae</taxon>
        <taxon>Neoaves</taxon>
        <taxon>Gruiformes</taxon>
        <taxon>Gruidae</taxon>
        <taxon>Grus</taxon>
    </lineage>
</organism>
<proteinExistence type="predicted"/>
<dbReference type="SUPFAM" id="SSF56672">
    <property type="entry name" value="DNA/RNA polymerases"/>
    <property type="match status" value="1"/>
</dbReference>
<feature type="domain" description="Reverse transcriptase" evidence="1">
    <location>
        <begin position="332"/>
        <end position="594"/>
    </location>
</feature>
<dbReference type="Gene3D" id="3.60.10.10">
    <property type="entry name" value="Endonuclease/exonuclease/phosphatase"/>
    <property type="match status" value="1"/>
</dbReference>
<keyword evidence="3" id="KW-1185">Reference proteome</keyword>
<gene>
    <name evidence="2" type="ORF">GRJ2_003184000</name>
</gene>
<reference evidence="2 3" key="1">
    <citation type="submission" date="2024-06" db="EMBL/GenBank/DDBJ databases">
        <title>The draft genome of Grus japonensis, version 3.</title>
        <authorList>
            <person name="Nabeshima K."/>
            <person name="Suzuki S."/>
            <person name="Onuma M."/>
        </authorList>
    </citation>
    <scope>NUCLEOTIDE SEQUENCE [LARGE SCALE GENOMIC DNA]</scope>
    <source>
        <strain evidence="2 3">451A</strain>
    </source>
</reference>
<dbReference type="PROSITE" id="PS50878">
    <property type="entry name" value="RT_POL"/>
    <property type="match status" value="1"/>
</dbReference>
<sequence>MGDFNHPDICWRDNTAEHKQSRKFLECVDDNFLLQVIEEPTRRGAMLDLVLTNKEGLVGDVKLKGSLGCSDHEMVEFRILGAARRARSKLTTLDFRRADFGLFRDLLGRIPWDKALEGRGAQDSWLILKGHLLQAQERCIPTKRKSGKNTKRPPWMNKELLGKVKHKKEAYRGWKQGQVAWEEYRETVRAARDQVRKAKALIELNLARDVKGNKKSLYRYVSDKRRTRENVGPLRNETGDLVTQDMEKAEVLDDFFASVFTGKSLSHTAQVAEGKGRDWENEEPPTVGEDQVREYLRNLKGHKSMGPDETHPRVLRELADEVARPLAIIFGKSWQSSEVPTDWKRGNMTPIFKKGKKEDLGNYRLVSLTSVPGKIMEQTLLETLLRHMEDKEVIGDSQHGFTKGKSCLTNLVAFYDGVTASVDKGRATDIISLDLCKAFDTVPHDILVSQLERHGFDGWTTPWIRNWLDGRTQRVVVNGSMSKWRSVTSGIPQGSVLGRALFNIFVGDMDSGIKCTLSKFADDTKLCGVVDTLEGRDAIQRDLDRLDMRANCMKFTKAKCKVLHMGRRNPKHDYRLGREWTESSPEEEDLGVLVAEKLNMSRHCALAVQKASYSLGCLKTGVTSRSREVILPLYSALVRPHLEYCIQLWGPQ</sequence>
<dbReference type="PANTHER" id="PTHR33332">
    <property type="entry name" value="REVERSE TRANSCRIPTASE DOMAIN-CONTAINING PROTEIN"/>
    <property type="match status" value="1"/>
</dbReference>
<dbReference type="Pfam" id="PF00078">
    <property type="entry name" value="RVT_1"/>
    <property type="match status" value="1"/>
</dbReference>
<dbReference type="Proteomes" id="UP001623348">
    <property type="component" value="Unassembled WGS sequence"/>
</dbReference>
<dbReference type="InterPro" id="IPR043502">
    <property type="entry name" value="DNA/RNA_pol_sf"/>
</dbReference>
<protein>
    <submittedName>
        <fullName evidence="2">Mitochondrial enolase superfamily member 1</fullName>
    </submittedName>
</protein>
<comment type="caution">
    <text evidence="2">The sequence shown here is derived from an EMBL/GenBank/DDBJ whole genome shotgun (WGS) entry which is preliminary data.</text>
</comment>
<dbReference type="InterPro" id="IPR000477">
    <property type="entry name" value="RT_dom"/>
</dbReference>
<evidence type="ECO:0000313" key="2">
    <source>
        <dbReference type="EMBL" id="GAB0207184.1"/>
    </source>
</evidence>
<dbReference type="InterPro" id="IPR036691">
    <property type="entry name" value="Endo/exonu/phosph_ase_sf"/>
</dbReference>
<accession>A0ABC9YC20</accession>
<evidence type="ECO:0000259" key="1">
    <source>
        <dbReference type="PROSITE" id="PS50878"/>
    </source>
</evidence>